<gene>
    <name evidence="3" type="ORF">FCL54_15155</name>
</gene>
<comment type="caution">
    <text evidence="3">The sequence shown here is derived from an EMBL/GenBank/DDBJ whole genome shotgun (WGS) entry which is preliminary data.</text>
</comment>
<dbReference type="GO" id="GO:0016787">
    <property type="term" value="F:hydrolase activity"/>
    <property type="evidence" value="ECO:0007669"/>
    <property type="project" value="UniProtKB-KW"/>
</dbReference>
<dbReference type="PANTHER" id="PTHR43546">
    <property type="entry name" value="UPF0173 METAL-DEPENDENT HYDROLASE MJ1163-RELATED"/>
    <property type="match status" value="1"/>
</dbReference>
<proteinExistence type="predicted"/>
<feature type="domain" description="Metallo-beta-lactamase" evidence="2">
    <location>
        <begin position="20"/>
        <end position="216"/>
    </location>
</feature>
<dbReference type="InterPro" id="IPR001279">
    <property type="entry name" value="Metallo-B-lactamas"/>
</dbReference>
<evidence type="ECO:0000256" key="1">
    <source>
        <dbReference type="ARBA" id="ARBA00022801"/>
    </source>
</evidence>
<dbReference type="InterPro" id="IPR036866">
    <property type="entry name" value="RibonucZ/Hydroxyglut_hydro"/>
</dbReference>
<evidence type="ECO:0000313" key="4">
    <source>
        <dbReference type="Proteomes" id="UP000308230"/>
    </source>
</evidence>
<organism evidence="3 4">
    <name type="scientific">Exobacillus caeni</name>
    <dbReference type="NCBI Taxonomy" id="2574798"/>
    <lineage>
        <taxon>Bacteria</taxon>
        <taxon>Bacillati</taxon>
        <taxon>Bacillota</taxon>
        <taxon>Bacilli</taxon>
        <taxon>Bacillales</taxon>
        <taxon>Guptibacillaceae</taxon>
        <taxon>Exobacillus</taxon>
    </lineage>
</organism>
<dbReference type="RefSeq" id="WP_138127580.1">
    <property type="nucleotide sequence ID" value="NZ_SWLG01000010.1"/>
</dbReference>
<sequence>MNIHQIRNATIVLTYADKKFLIDPFFADKGSMPPFSNTPNMDKRNPLVELPVSVDEIKNVDAVIVTHLHPDHFDEKAKESLPKDLPIFAQNEADRLVIKEAGFQNVETFENGAAFGEVNLIHTDGQHGSSPEIVERMGTVSGIVFTHPDEKTLYVAGDSIFYDAVKEAIAKHQPQVIIVNGGAAQFLEGGPITMTKEDIYQTHQQAPKATIIVSHMESLNHCLLSRAELKQFIAEKGASDHVVIPDDGEQLSY</sequence>
<dbReference type="InterPro" id="IPR050114">
    <property type="entry name" value="UPF0173_UPF0282_UlaG_hydrolase"/>
</dbReference>
<dbReference type="OrthoDB" id="9805728at2"/>
<protein>
    <submittedName>
        <fullName evidence="3">MBL fold metallo-hydrolase</fullName>
    </submittedName>
</protein>
<dbReference type="Pfam" id="PF12706">
    <property type="entry name" value="Lactamase_B_2"/>
    <property type="match status" value="1"/>
</dbReference>
<dbReference type="EMBL" id="SWLG01000010">
    <property type="protein sequence ID" value="TLS36546.1"/>
    <property type="molecule type" value="Genomic_DNA"/>
</dbReference>
<accession>A0A5R9F2L0</accession>
<keyword evidence="4" id="KW-1185">Reference proteome</keyword>
<keyword evidence="1 3" id="KW-0378">Hydrolase</keyword>
<dbReference type="AlphaFoldDB" id="A0A5R9F2L0"/>
<dbReference type="PANTHER" id="PTHR43546:SF9">
    <property type="entry name" value="L-ASCORBATE-6-PHOSPHATE LACTONASE ULAG-RELATED"/>
    <property type="match status" value="1"/>
</dbReference>
<evidence type="ECO:0000259" key="2">
    <source>
        <dbReference type="Pfam" id="PF12706"/>
    </source>
</evidence>
<evidence type="ECO:0000313" key="3">
    <source>
        <dbReference type="EMBL" id="TLS36546.1"/>
    </source>
</evidence>
<dbReference type="SUPFAM" id="SSF56281">
    <property type="entry name" value="Metallo-hydrolase/oxidoreductase"/>
    <property type="match status" value="1"/>
</dbReference>
<dbReference type="Proteomes" id="UP000308230">
    <property type="component" value="Unassembled WGS sequence"/>
</dbReference>
<reference evidence="3 4" key="1">
    <citation type="submission" date="2019-04" db="EMBL/GenBank/DDBJ databases">
        <title>Bacillus caeni sp. nov., a bacterium isolated from mangrove sediment.</title>
        <authorList>
            <person name="Huang H."/>
            <person name="Mo K."/>
            <person name="Hu Y."/>
        </authorList>
    </citation>
    <scope>NUCLEOTIDE SEQUENCE [LARGE SCALE GENOMIC DNA]</scope>
    <source>
        <strain evidence="3 4">HB172195</strain>
    </source>
</reference>
<dbReference type="Gene3D" id="3.60.15.10">
    <property type="entry name" value="Ribonuclease Z/Hydroxyacylglutathione hydrolase-like"/>
    <property type="match status" value="1"/>
</dbReference>
<name>A0A5R9F2L0_9BACL</name>